<dbReference type="InterPro" id="IPR016160">
    <property type="entry name" value="Ald_DH_CS_CYS"/>
</dbReference>
<evidence type="ECO:0000256" key="2">
    <source>
        <dbReference type="ARBA" id="ARBA00023002"/>
    </source>
</evidence>
<evidence type="ECO:0000256" key="4">
    <source>
        <dbReference type="RuleBase" id="RU003345"/>
    </source>
</evidence>
<dbReference type="InterPro" id="IPR029510">
    <property type="entry name" value="Ald_DH_CS_GLU"/>
</dbReference>
<dbReference type="eggNOG" id="COG1012">
    <property type="taxonomic scope" value="Bacteria"/>
</dbReference>
<dbReference type="EC" id="1.-.-.-" evidence="6"/>
<dbReference type="GO" id="GO:0009450">
    <property type="term" value="P:gamma-aminobutyric acid catabolic process"/>
    <property type="evidence" value="ECO:0007669"/>
    <property type="project" value="InterPro"/>
</dbReference>
<dbReference type="NCBIfam" id="TIGR01780">
    <property type="entry name" value="SSADH"/>
    <property type="match status" value="1"/>
</dbReference>
<dbReference type="PANTHER" id="PTHR43353:SF5">
    <property type="entry name" value="SUCCINATE-SEMIALDEHYDE DEHYDROGENASE, MITOCHONDRIAL"/>
    <property type="match status" value="1"/>
</dbReference>
<dbReference type="PROSITE" id="PS00687">
    <property type="entry name" value="ALDEHYDE_DEHYDR_GLU"/>
    <property type="match status" value="1"/>
</dbReference>
<dbReference type="CDD" id="cd07103">
    <property type="entry name" value="ALDH_F5_SSADH_GabD"/>
    <property type="match status" value="1"/>
</dbReference>
<dbReference type="InterPro" id="IPR016163">
    <property type="entry name" value="Ald_DH_C"/>
</dbReference>
<feature type="active site" evidence="3">
    <location>
        <position position="256"/>
    </location>
</feature>
<dbReference type="InterPro" id="IPR050740">
    <property type="entry name" value="Aldehyde_DH_Superfamily"/>
</dbReference>
<dbReference type="Gene3D" id="3.40.309.10">
    <property type="entry name" value="Aldehyde Dehydrogenase, Chain A, domain 2"/>
    <property type="match status" value="1"/>
</dbReference>
<sequence length="483" mass="51655">MINLKNNDLLRDACLIAGEWSHAQSGKTMPVVNAATGEKIADVPLMAQVETQRAIEAAEAAQKEWKTQTAASRAKILHSWVNLIQENSEDLARLMTLEGGKPLAEARGEINYAASFITWFAEEAKRVDGVLLQPTAADQRFIVSKQPVGVCAAITPWNFPAAMITRKVAPALAAGCAIIVKPAEQTPLTALALAKLAELAGLPQGLLQVITGDAKEIGGELCRNATVRKLSFTGSTDTGRLLMAQCAPTIKKLSLELGGNAPVIVFDDADIELAVKGIMASKFRNSGQTCVCANRIYVQSGIYQALSAELVKAVEALKVGNGMDDGVTQGPLINAKAIEKVELHIHDAVEKGATVLTGGHKHALGGNFFAPTVVANVTQNMRFAKEETFGPVAPLFKFETDAEAVNYANDTEFGLAAYIFTQDAKRQWLIPEALEYGMVGVNTGLISNEVAPFGGIKQSGLGREGSRFGIDEYLEMKYVCVKL</sequence>
<dbReference type="EC" id="1.2.1.16" evidence="6"/>
<organism evidence="6 7">
    <name type="scientific">Buttiauxella agrestis ATCC 33320</name>
    <dbReference type="NCBI Taxonomy" id="1006004"/>
    <lineage>
        <taxon>Bacteria</taxon>
        <taxon>Pseudomonadati</taxon>
        <taxon>Pseudomonadota</taxon>
        <taxon>Gammaproteobacteria</taxon>
        <taxon>Enterobacterales</taxon>
        <taxon>Enterobacteriaceae</taxon>
        <taxon>Buttiauxella</taxon>
    </lineage>
</organism>
<keyword evidence="7" id="KW-1185">Reference proteome</keyword>
<dbReference type="InterPro" id="IPR010102">
    <property type="entry name" value="Succ_semiAld_DH"/>
</dbReference>
<dbReference type="GO" id="GO:0004777">
    <property type="term" value="F:succinate-semialdehyde dehydrogenase (NAD+) activity"/>
    <property type="evidence" value="ECO:0007669"/>
    <property type="project" value="TreeGrafter"/>
</dbReference>
<proteinExistence type="inferred from homology"/>
<dbReference type="InterPro" id="IPR016161">
    <property type="entry name" value="Ald_DH/histidinol_DH"/>
</dbReference>
<evidence type="ECO:0000256" key="1">
    <source>
        <dbReference type="ARBA" id="ARBA00009986"/>
    </source>
</evidence>
<comment type="similarity">
    <text evidence="1 4">Belongs to the aldehyde dehydrogenase family.</text>
</comment>
<protein>
    <submittedName>
        <fullName evidence="6">Succinate-semialdehyde dehydrogenase</fullName>
        <ecNumber evidence="6">1.-.-.-</ecNumber>
        <ecNumber evidence="6">1.2.1.16</ecNumber>
    </submittedName>
</protein>
<dbReference type="FunFam" id="3.40.605.10:FF:000005">
    <property type="entry name" value="Succinate-semialdehyde dehydrogenase I"/>
    <property type="match status" value="1"/>
</dbReference>
<dbReference type="PANTHER" id="PTHR43353">
    <property type="entry name" value="SUCCINATE-SEMIALDEHYDE DEHYDROGENASE, MITOCHONDRIAL"/>
    <property type="match status" value="1"/>
</dbReference>
<feature type="domain" description="Aldehyde dehydrogenase" evidence="5">
    <location>
        <begin position="20"/>
        <end position="479"/>
    </location>
</feature>
<evidence type="ECO:0000313" key="6">
    <source>
        <dbReference type="EMBL" id="KFC81428.1"/>
    </source>
</evidence>
<gene>
    <name evidence="6" type="ORF">GBAG_2212</name>
</gene>
<dbReference type="InterPro" id="IPR015590">
    <property type="entry name" value="Aldehyde_DH_dom"/>
</dbReference>
<evidence type="ECO:0000313" key="7">
    <source>
        <dbReference type="Proteomes" id="UP000028653"/>
    </source>
</evidence>
<evidence type="ECO:0000256" key="3">
    <source>
        <dbReference type="PROSITE-ProRule" id="PRU10007"/>
    </source>
</evidence>
<dbReference type="FunFam" id="3.40.309.10:FF:000004">
    <property type="entry name" value="Succinate-semialdehyde dehydrogenase I"/>
    <property type="match status" value="1"/>
</dbReference>
<reference evidence="6 7" key="1">
    <citation type="submission" date="2014-05" db="EMBL/GenBank/DDBJ databases">
        <title>ATOL: Assembling a taxonomically balanced genome-scale reconstruction of the evolutionary history of the Enterobacteriaceae.</title>
        <authorList>
            <person name="Plunkett G.III."/>
            <person name="Neeno-Eckwall E.C."/>
            <person name="Glasner J.D."/>
            <person name="Perna N.T."/>
        </authorList>
    </citation>
    <scope>NUCLEOTIDE SEQUENCE [LARGE SCALE GENOMIC DNA]</scope>
    <source>
        <strain evidence="6 7">ATCC 33320</strain>
    </source>
</reference>
<dbReference type="GO" id="GO:0005829">
    <property type="term" value="C:cytosol"/>
    <property type="evidence" value="ECO:0007669"/>
    <property type="project" value="TreeGrafter"/>
</dbReference>
<evidence type="ECO:0000259" key="5">
    <source>
        <dbReference type="Pfam" id="PF00171"/>
    </source>
</evidence>
<dbReference type="Pfam" id="PF00171">
    <property type="entry name" value="Aldedh"/>
    <property type="match status" value="1"/>
</dbReference>
<name>A0A085GCI3_9ENTR</name>
<dbReference type="STRING" id="1006004.GBAG_2212"/>
<dbReference type="PROSITE" id="PS00070">
    <property type="entry name" value="ALDEHYDE_DEHYDR_CYS"/>
    <property type="match status" value="1"/>
</dbReference>
<dbReference type="SUPFAM" id="SSF53720">
    <property type="entry name" value="ALDH-like"/>
    <property type="match status" value="1"/>
</dbReference>
<dbReference type="EMBL" id="JMPI01000030">
    <property type="protein sequence ID" value="KFC81428.1"/>
    <property type="molecule type" value="Genomic_DNA"/>
</dbReference>
<dbReference type="InterPro" id="IPR016162">
    <property type="entry name" value="Ald_DH_N"/>
</dbReference>
<keyword evidence="2 4" id="KW-0560">Oxidoreductase</keyword>
<accession>A0A085GCI3</accession>
<dbReference type="Proteomes" id="UP000028653">
    <property type="component" value="Unassembled WGS sequence"/>
</dbReference>
<comment type="caution">
    <text evidence="6">The sequence shown here is derived from an EMBL/GenBank/DDBJ whole genome shotgun (WGS) entry which is preliminary data.</text>
</comment>
<dbReference type="AlphaFoldDB" id="A0A085GCI3"/>
<dbReference type="Gene3D" id="3.40.605.10">
    <property type="entry name" value="Aldehyde Dehydrogenase, Chain A, domain 1"/>
    <property type="match status" value="1"/>
</dbReference>